<accession>A0AAN9QM54</accession>
<evidence type="ECO:0000313" key="1">
    <source>
        <dbReference type="EMBL" id="KAK7339471.1"/>
    </source>
</evidence>
<keyword evidence="2" id="KW-1185">Reference proteome</keyword>
<sequence length="165" mass="18805">MITLAMASPTLPESIMRVEFANVFNMPQPNVTIREMVQANLGTTNNVTSNPFLKEPLPSDTPINPNNQLRVTGIMQVNHKYEEMHRVFAFRKIIRAHGPLWSKKEALNRSTSTDLVQKAIQEGRLKFKRKPLMAIKFETDLVRVETNLVDLVEIFMLDAPKSCNV</sequence>
<name>A0AAN9QM54_CANGL</name>
<organism evidence="1 2">
    <name type="scientific">Canavalia gladiata</name>
    <name type="common">Sword bean</name>
    <name type="synonym">Dolichos gladiatus</name>
    <dbReference type="NCBI Taxonomy" id="3824"/>
    <lineage>
        <taxon>Eukaryota</taxon>
        <taxon>Viridiplantae</taxon>
        <taxon>Streptophyta</taxon>
        <taxon>Embryophyta</taxon>
        <taxon>Tracheophyta</taxon>
        <taxon>Spermatophyta</taxon>
        <taxon>Magnoliopsida</taxon>
        <taxon>eudicotyledons</taxon>
        <taxon>Gunneridae</taxon>
        <taxon>Pentapetalae</taxon>
        <taxon>rosids</taxon>
        <taxon>fabids</taxon>
        <taxon>Fabales</taxon>
        <taxon>Fabaceae</taxon>
        <taxon>Papilionoideae</taxon>
        <taxon>50 kb inversion clade</taxon>
        <taxon>NPAAA clade</taxon>
        <taxon>indigoferoid/millettioid clade</taxon>
        <taxon>Phaseoleae</taxon>
        <taxon>Canavalia</taxon>
    </lineage>
</organism>
<protein>
    <submittedName>
        <fullName evidence="1">Uncharacterized protein</fullName>
    </submittedName>
</protein>
<proteinExistence type="predicted"/>
<dbReference type="AlphaFoldDB" id="A0AAN9QM54"/>
<evidence type="ECO:0000313" key="2">
    <source>
        <dbReference type="Proteomes" id="UP001367508"/>
    </source>
</evidence>
<dbReference type="Proteomes" id="UP001367508">
    <property type="component" value="Unassembled WGS sequence"/>
</dbReference>
<comment type="caution">
    <text evidence="1">The sequence shown here is derived from an EMBL/GenBank/DDBJ whole genome shotgun (WGS) entry which is preliminary data.</text>
</comment>
<gene>
    <name evidence="1" type="ORF">VNO77_20142</name>
</gene>
<reference evidence="1 2" key="1">
    <citation type="submission" date="2024-01" db="EMBL/GenBank/DDBJ databases">
        <title>The genomes of 5 underutilized Papilionoideae crops provide insights into root nodulation and disease resistanc.</title>
        <authorList>
            <person name="Jiang F."/>
        </authorList>
    </citation>
    <scope>NUCLEOTIDE SEQUENCE [LARGE SCALE GENOMIC DNA]</scope>
    <source>
        <strain evidence="1">LVBAO_FW01</strain>
        <tissue evidence="1">Leaves</tissue>
    </source>
</reference>
<dbReference type="EMBL" id="JAYMYQ010000004">
    <property type="protein sequence ID" value="KAK7339471.1"/>
    <property type="molecule type" value="Genomic_DNA"/>
</dbReference>